<dbReference type="EMBL" id="JAZHPZ010000006">
    <property type="protein sequence ID" value="MEF2966842.1"/>
    <property type="molecule type" value="Genomic_DNA"/>
</dbReference>
<dbReference type="Pfam" id="PF24704">
    <property type="entry name" value="DUF7667"/>
    <property type="match status" value="1"/>
</dbReference>
<name>A0ABU7VV88_9BACL</name>
<evidence type="ECO:0000313" key="2">
    <source>
        <dbReference type="Proteomes" id="UP001306950"/>
    </source>
</evidence>
<proteinExistence type="predicted"/>
<dbReference type="RefSeq" id="WP_331847067.1">
    <property type="nucleotide sequence ID" value="NZ_JAZHPZ010000006.1"/>
</dbReference>
<dbReference type="InterPro" id="IPR056084">
    <property type="entry name" value="DUF7667"/>
</dbReference>
<reference evidence="1 2" key="1">
    <citation type="submission" date="2024-02" db="EMBL/GenBank/DDBJ databases">
        <title>A nitrogen-fixing paenibacillus bacterium.</title>
        <authorList>
            <person name="Zhang W.L."/>
            <person name="Chen S.F."/>
        </authorList>
    </citation>
    <scope>NUCLEOTIDE SEQUENCE [LARGE SCALE GENOMIC DNA]</scope>
    <source>
        <strain evidence="1 2">M1</strain>
    </source>
</reference>
<gene>
    <name evidence="1" type="ORF">V3851_13450</name>
</gene>
<sequence length="83" mass="9587">MTIYINPIHRRLAELTEKAQRLGGYPHLSPMELYELFECLDANLNQIRKIDKLNGLFTAAWAAGDFEWLVELEQRAVRELKGG</sequence>
<accession>A0ABU7VV88</accession>
<keyword evidence="2" id="KW-1185">Reference proteome</keyword>
<evidence type="ECO:0000313" key="1">
    <source>
        <dbReference type="EMBL" id="MEF2966842.1"/>
    </source>
</evidence>
<comment type="caution">
    <text evidence="1">The sequence shown here is derived from an EMBL/GenBank/DDBJ whole genome shotgun (WGS) entry which is preliminary data.</text>
</comment>
<protein>
    <submittedName>
        <fullName evidence="1">Uncharacterized protein</fullName>
    </submittedName>
</protein>
<organism evidence="1 2">
    <name type="scientific">Paenibacillus haidiansis</name>
    <dbReference type="NCBI Taxonomy" id="1574488"/>
    <lineage>
        <taxon>Bacteria</taxon>
        <taxon>Bacillati</taxon>
        <taxon>Bacillota</taxon>
        <taxon>Bacilli</taxon>
        <taxon>Bacillales</taxon>
        <taxon>Paenibacillaceae</taxon>
        <taxon>Paenibacillus</taxon>
    </lineage>
</organism>
<dbReference type="Proteomes" id="UP001306950">
    <property type="component" value="Unassembled WGS sequence"/>
</dbReference>